<protein>
    <submittedName>
        <fullName evidence="1">Uncharacterized protein</fullName>
    </submittedName>
</protein>
<dbReference type="KEGG" id="bsto:C0V70_07990"/>
<keyword evidence="2" id="KW-1185">Reference proteome</keyword>
<dbReference type="RefSeq" id="WP_102243339.1">
    <property type="nucleotide sequence ID" value="NZ_CP025704.1"/>
</dbReference>
<proteinExistence type="predicted"/>
<evidence type="ECO:0000313" key="2">
    <source>
        <dbReference type="Proteomes" id="UP000235584"/>
    </source>
</evidence>
<dbReference type="AlphaFoldDB" id="A0A2K9NRB6"/>
<sequence length="269" mass="30242">MKYLLLLLVSFNVFAAAPEPASDFLSLCKTTLQNNPKSLPLCETIHQKFFLANKTQDITPITPSQVGAPAAPIDDKIQFFMFNDPNYLSGIAYCYFVYRNWISPAEIGPDSLAMSASGFSILNEDVKAYQKWLNTQTAGKNCKARVEKEAEVTVADLELSLKGRVALIGLNPYASIHTPDATADSVIKDMALTINHERIHAYQVACPEFEKWSIKEWEKLPSATKNVYIKKYPSYTWSIPKIAGREYIGFLYEGMPEKISEHVKNCKIK</sequence>
<gene>
    <name evidence="1" type="ORF">C0V70_07990</name>
</gene>
<reference evidence="1 2" key="1">
    <citation type="submission" date="2018-01" db="EMBL/GenBank/DDBJ databases">
        <title>Complete genome sequence of Bacteriovorax stolpii DSM12778.</title>
        <authorList>
            <person name="Tang B."/>
            <person name="Chang J."/>
        </authorList>
    </citation>
    <scope>NUCLEOTIDE SEQUENCE [LARGE SCALE GENOMIC DNA]</scope>
    <source>
        <strain evidence="1 2">DSM 12778</strain>
    </source>
</reference>
<evidence type="ECO:0000313" key="1">
    <source>
        <dbReference type="EMBL" id="AUN98048.1"/>
    </source>
</evidence>
<dbReference type="EMBL" id="CP025704">
    <property type="protein sequence ID" value="AUN98048.1"/>
    <property type="molecule type" value="Genomic_DNA"/>
</dbReference>
<name>A0A2K9NRB6_BACTC</name>
<accession>A0A2K9NRB6</accession>
<organism evidence="1 2">
    <name type="scientific">Bacteriovorax stolpii</name>
    <name type="common">Bdellovibrio stolpii</name>
    <dbReference type="NCBI Taxonomy" id="960"/>
    <lineage>
        <taxon>Bacteria</taxon>
        <taxon>Pseudomonadati</taxon>
        <taxon>Bdellovibrionota</taxon>
        <taxon>Bacteriovoracia</taxon>
        <taxon>Bacteriovoracales</taxon>
        <taxon>Bacteriovoracaceae</taxon>
        <taxon>Bacteriovorax</taxon>
    </lineage>
</organism>
<dbReference type="Proteomes" id="UP000235584">
    <property type="component" value="Chromosome"/>
</dbReference>